<name>A0A4R6FRB2_9SPHN</name>
<feature type="region of interest" description="Disordered" evidence="1">
    <location>
        <begin position="179"/>
        <end position="210"/>
    </location>
</feature>
<evidence type="ECO:0000313" key="3">
    <source>
        <dbReference type="Proteomes" id="UP000295493"/>
    </source>
</evidence>
<dbReference type="AlphaFoldDB" id="A0A4R6FRB2"/>
<feature type="region of interest" description="Disordered" evidence="1">
    <location>
        <begin position="306"/>
        <end position="333"/>
    </location>
</feature>
<feature type="region of interest" description="Disordered" evidence="1">
    <location>
        <begin position="1"/>
        <end position="74"/>
    </location>
</feature>
<comment type="caution">
    <text evidence="2">The sequence shown here is derived from an EMBL/GenBank/DDBJ whole genome shotgun (WGS) entry which is preliminary data.</text>
</comment>
<evidence type="ECO:0000256" key="1">
    <source>
        <dbReference type="SAM" id="MobiDB-lite"/>
    </source>
</evidence>
<dbReference type="Proteomes" id="UP000295493">
    <property type="component" value="Unassembled WGS sequence"/>
</dbReference>
<organism evidence="2 3">
    <name type="scientific">Stakelama pacifica</name>
    <dbReference type="NCBI Taxonomy" id="517720"/>
    <lineage>
        <taxon>Bacteria</taxon>
        <taxon>Pseudomonadati</taxon>
        <taxon>Pseudomonadota</taxon>
        <taxon>Alphaproteobacteria</taxon>
        <taxon>Sphingomonadales</taxon>
        <taxon>Sphingomonadaceae</taxon>
        <taxon>Stakelama</taxon>
    </lineage>
</organism>
<proteinExistence type="predicted"/>
<dbReference type="EMBL" id="SNWD01000004">
    <property type="protein sequence ID" value="TDN83680.1"/>
    <property type="molecule type" value="Genomic_DNA"/>
</dbReference>
<reference evidence="2 3" key="1">
    <citation type="submission" date="2019-03" db="EMBL/GenBank/DDBJ databases">
        <title>Genomic Encyclopedia of Type Strains, Phase IV (KMG-IV): sequencing the most valuable type-strain genomes for metagenomic binning, comparative biology and taxonomic classification.</title>
        <authorList>
            <person name="Goeker M."/>
        </authorList>
    </citation>
    <scope>NUCLEOTIDE SEQUENCE [LARGE SCALE GENOMIC DNA]</scope>
    <source>
        <strain evidence="2 3">DSM 25059</strain>
    </source>
</reference>
<gene>
    <name evidence="2" type="ORF">EV664_104164</name>
</gene>
<evidence type="ECO:0000313" key="2">
    <source>
        <dbReference type="EMBL" id="TDN83680.1"/>
    </source>
</evidence>
<protein>
    <recommendedName>
        <fullName evidence="4">Terminase small subunit</fullName>
    </recommendedName>
</protein>
<keyword evidence="3" id="KW-1185">Reference proteome</keyword>
<accession>A0A4R6FRB2</accession>
<sequence>MGRKRDAHGDARGSDTLRDGVSGEMPSQCSVVRPPDELKQPGAASPNTPSPKARGTCSGSSLSTSKKPKTRVRHDGWTDARRRVFLRALSETGCVADACRRARISTTSAYRKRSGDDAFARSWDRAIAKAMPTIEQAAYERGVLGWEEPIVAGGKVIGTRRRYSDSLLRLLLVRGDMAGSGSSTSLETSGGVGAGASGGAGGDAAQPHEAVGAGESGTFQIPKLREVGPWHDLVGPNGERIDAKSPVGQAWLAAEATRDGRAHLSDGSGNWYRSVRTGQIEYSSQLEAKKEVLRRLDNIAAAQRAAGLARGEPVDDPDWVPDPDMPLVHPASL</sequence>
<feature type="compositionally biased region" description="Basic and acidic residues" evidence="1">
    <location>
        <begin position="7"/>
        <end position="18"/>
    </location>
</feature>
<evidence type="ECO:0008006" key="4">
    <source>
        <dbReference type="Google" id="ProtNLM"/>
    </source>
</evidence>
<feature type="compositionally biased region" description="Gly residues" evidence="1">
    <location>
        <begin position="190"/>
        <end position="202"/>
    </location>
</feature>
<feature type="compositionally biased region" description="Low complexity" evidence="1">
    <location>
        <begin position="179"/>
        <end position="189"/>
    </location>
</feature>